<protein>
    <submittedName>
        <fullName evidence="6">TlpA family protein disulfide reductase</fullName>
    </submittedName>
</protein>
<dbReference type="PANTHER" id="PTHR42852">
    <property type="entry name" value="THIOL:DISULFIDE INTERCHANGE PROTEIN DSBE"/>
    <property type="match status" value="1"/>
</dbReference>
<dbReference type="InterPro" id="IPR017937">
    <property type="entry name" value="Thioredoxin_CS"/>
</dbReference>
<evidence type="ECO:0000259" key="5">
    <source>
        <dbReference type="PROSITE" id="PS51352"/>
    </source>
</evidence>
<dbReference type="RefSeq" id="WP_267265674.1">
    <property type="nucleotide sequence ID" value="NZ_JAOVZW010000013.1"/>
</dbReference>
<name>A0ABT3XQH5_9FLAO</name>
<dbReference type="Proteomes" id="UP001073122">
    <property type="component" value="Unassembled WGS sequence"/>
</dbReference>
<dbReference type="PROSITE" id="PS51352">
    <property type="entry name" value="THIOREDOXIN_2"/>
    <property type="match status" value="1"/>
</dbReference>
<evidence type="ECO:0000256" key="2">
    <source>
        <dbReference type="ARBA" id="ARBA00022748"/>
    </source>
</evidence>
<organism evidence="6 7">
    <name type="scientific">Chryseobacterium formosus</name>
    <dbReference type="NCBI Taxonomy" id="1537363"/>
    <lineage>
        <taxon>Bacteria</taxon>
        <taxon>Pseudomonadati</taxon>
        <taxon>Bacteroidota</taxon>
        <taxon>Flavobacteriia</taxon>
        <taxon>Flavobacteriales</taxon>
        <taxon>Weeksellaceae</taxon>
        <taxon>Chryseobacterium group</taxon>
        <taxon>Chryseobacterium</taxon>
    </lineage>
</organism>
<gene>
    <name evidence="6" type="ORF">OF897_10680</name>
</gene>
<dbReference type="Gene3D" id="3.40.30.10">
    <property type="entry name" value="Glutaredoxin"/>
    <property type="match status" value="1"/>
</dbReference>
<evidence type="ECO:0000313" key="6">
    <source>
        <dbReference type="EMBL" id="MCX8524374.1"/>
    </source>
</evidence>
<dbReference type="SUPFAM" id="SSF52833">
    <property type="entry name" value="Thioredoxin-like"/>
    <property type="match status" value="1"/>
</dbReference>
<dbReference type="InterPro" id="IPR036249">
    <property type="entry name" value="Thioredoxin-like_sf"/>
</dbReference>
<keyword evidence="2" id="KW-0201">Cytochrome c-type biogenesis</keyword>
<dbReference type="EMBL" id="JAOVZW010000013">
    <property type="protein sequence ID" value="MCX8524374.1"/>
    <property type="molecule type" value="Genomic_DNA"/>
</dbReference>
<dbReference type="CDD" id="cd02966">
    <property type="entry name" value="TlpA_like_family"/>
    <property type="match status" value="1"/>
</dbReference>
<proteinExistence type="predicted"/>
<dbReference type="InterPro" id="IPR012336">
    <property type="entry name" value="Thioredoxin-like_fold"/>
</dbReference>
<dbReference type="PROSITE" id="PS00194">
    <property type="entry name" value="THIOREDOXIN_1"/>
    <property type="match status" value="1"/>
</dbReference>
<keyword evidence="4" id="KW-0676">Redox-active center</keyword>
<accession>A0ABT3XQH5</accession>
<evidence type="ECO:0000313" key="7">
    <source>
        <dbReference type="Proteomes" id="UP001073122"/>
    </source>
</evidence>
<keyword evidence="3" id="KW-1015">Disulfide bond</keyword>
<comment type="caution">
    <text evidence="6">The sequence shown here is derived from an EMBL/GenBank/DDBJ whole genome shotgun (WGS) entry which is preliminary data.</text>
</comment>
<dbReference type="InterPro" id="IPR013766">
    <property type="entry name" value="Thioredoxin_domain"/>
</dbReference>
<dbReference type="PANTHER" id="PTHR42852:SF6">
    <property type="entry name" value="THIOL:DISULFIDE INTERCHANGE PROTEIN DSBE"/>
    <property type="match status" value="1"/>
</dbReference>
<evidence type="ECO:0000256" key="4">
    <source>
        <dbReference type="ARBA" id="ARBA00023284"/>
    </source>
</evidence>
<evidence type="ECO:0000256" key="1">
    <source>
        <dbReference type="ARBA" id="ARBA00004196"/>
    </source>
</evidence>
<reference evidence="6" key="1">
    <citation type="submission" date="2022-10" db="EMBL/GenBank/DDBJ databases">
        <title>Chryseobacterium sp. nov., a novel bacterial species.</title>
        <authorList>
            <person name="Cao Y."/>
        </authorList>
    </citation>
    <scope>NUCLEOTIDE SEQUENCE</scope>
    <source>
        <strain evidence="6">CCTCC AB2015118</strain>
    </source>
</reference>
<keyword evidence="7" id="KW-1185">Reference proteome</keyword>
<comment type="subcellular location">
    <subcellularLocation>
        <location evidence="1">Cell envelope</location>
    </subcellularLocation>
</comment>
<dbReference type="InterPro" id="IPR050553">
    <property type="entry name" value="Thioredoxin_ResA/DsbE_sf"/>
</dbReference>
<dbReference type="Pfam" id="PF13905">
    <property type="entry name" value="Thioredoxin_8"/>
    <property type="match status" value="1"/>
</dbReference>
<evidence type="ECO:0000256" key="3">
    <source>
        <dbReference type="ARBA" id="ARBA00023157"/>
    </source>
</evidence>
<feature type="domain" description="Thioredoxin" evidence="5">
    <location>
        <begin position="1"/>
        <end position="132"/>
    </location>
</feature>
<sequence>MLKLKNSKNELTEVIDKKYKKHLIVLWASWCGSCRKEIPILKKIISEHKIDDIELISISIDEKESDWRKALNEEQMSWKQFIMSKEESENFKIVLKYSGAIPYSVLVDNDMKTLSSLTGLYSEEEMLKTLNK</sequence>